<evidence type="ECO:0000256" key="2">
    <source>
        <dbReference type="ARBA" id="ARBA00022692"/>
    </source>
</evidence>
<keyword evidence="9" id="KW-1185">Reference proteome</keyword>
<dbReference type="PANTHER" id="PTHR33048:SF96">
    <property type="entry name" value="INTEGRAL MEMBRANE PROTEIN"/>
    <property type="match status" value="1"/>
</dbReference>
<dbReference type="InterPro" id="IPR049326">
    <property type="entry name" value="Rhodopsin_dom_fungi"/>
</dbReference>
<evidence type="ECO:0000256" key="4">
    <source>
        <dbReference type="ARBA" id="ARBA00023136"/>
    </source>
</evidence>
<reference evidence="8 9" key="2">
    <citation type="submission" date="2015-05" db="EMBL/GenBank/DDBJ databases">
        <authorList>
            <person name="Morales-Cruz A."/>
            <person name="Amrine K.C."/>
            <person name="Cantu D."/>
        </authorList>
    </citation>
    <scope>NUCLEOTIDE SEQUENCE [LARGE SCALE GENOMIC DNA]</scope>
    <source>
        <strain evidence="8">UCRPC4</strain>
    </source>
</reference>
<dbReference type="GO" id="GO:0016020">
    <property type="term" value="C:membrane"/>
    <property type="evidence" value="ECO:0007669"/>
    <property type="project" value="UniProtKB-SubCell"/>
</dbReference>
<accession>A0A0G2DV90</accession>
<keyword evidence="3 6" id="KW-1133">Transmembrane helix</keyword>
<dbReference type="Proteomes" id="UP000053317">
    <property type="component" value="Unassembled WGS sequence"/>
</dbReference>
<protein>
    <submittedName>
        <fullName evidence="8">Putative integral membrane</fullName>
    </submittedName>
</protein>
<evidence type="ECO:0000256" key="1">
    <source>
        <dbReference type="ARBA" id="ARBA00004141"/>
    </source>
</evidence>
<organism evidence="8 9">
    <name type="scientific">Phaeomoniella chlamydospora</name>
    <name type="common">Phaeoacremonium chlamydosporum</name>
    <dbReference type="NCBI Taxonomy" id="158046"/>
    <lineage>
        <taxon>Eukaryota</taxon>
        <taxon>Fungi</taxon>
        <taxon>Dikarya</taxon>
        <taxon>Ascomycota</taxon>
        <taxon>Pezizomycotina</taxon>
        <taxon>Eurotiomycetes</taxon>
        <taxon>Chaetothyriomycetidae</taxon>
        <taxon>Phaeomoniellales</taxon>
        <taxon>Phaeomoniellaceae</taxon>
        <taxon>Phaeomoniella</taxon>
    </lineage>
</organism>
<feature type="transmembrane region" description="Helical" evidence="6">
    <location>
        <begin position="52"/>
        <end position="75"/>
    </location>
</feature>
<dbReference type="InterPro" id="IPR052337">
    <property type="entry name" value="SAT4-like"/>
</dbReference>
<reference evidence="8 9" key="1">
    <citation type="submission" date="2015-05" db="EMBL/GenBank/DDBJ databases">
        <title>Distinctive expansion of gene families associated with plant cell wall degradation and secondary metabolism in the genomes of grapevine trunk pathogens.</title>
        <authorList>
            <person name="Lawrence D.P."/>
            <person name="Travadon R."/>
            <person name="Rolshausen P.E."/>
            <person name="Baumgartner K."/>
        </authorList>
    </citation>
    <scope>NUCLEOTIDE SEQUENCE [LARGE SCALE GENOMIC DNA]</scope>
    <source>
        <strain evidence="8">UCRPC4</strain>
    </source>
</reference>
<evidence type="ECO:0000256" key="5">
    <source>
        <dbReference type="ARBA" id="ARBA00038359"/>
    </source>
</evidence>
<keyword evidence="2 6" id="KW-0812">Transmembrane</keyword>
<dbReference type="AlphaFoldDB" id="A0A0G2DV90"/>
<evidence type="ECO:0000259" key="7">
    <source>
        <dbReference type="Pfam" id="PF20684"/>
    </source>
</evidence>
<name>A0A0G2DV90_PHACM</name>
<sequence length="405" mass="45021">MASTGLSEAELHHNRAPELAASVGSFLTLSIVTVCMRVYVRAFMAKSFGFDDVMIVFCLINYMIYAIFVFTGIHFGTGQHTAALSAFNYSHAMKVSIRSKGPMFTLLTTRKMWYFCEIFYGSASLLVRISIAALILRLTAIPWHKYLLYGVMTVSTAMGVTLIFELLFQCQPIGFFWSATRNPLHGHCIDNAVTVIFVYVHGAISCACDWILGILPWLLVKDLNMNRRTKWVVGLLLCFANFGSIAMLVRFYTVRQIATQSDFLYATVDLAIWSNLEIGVAIPAVSLITLRPLFRSFLKSGKTTGNSGLSGAQYRGGTGYVRHNESASVRLKELERMKDIERGTTGKGMTATTITTGDATLTDGFENEERGWKYGSSHDTNSDEQPLQITKVQGVDISYDRAVSR</sequence>
<evidence type="ECO:0000256" key="3">
    <source>
        <dbReference type="ARBA" id="ARBA00022989"/>
    </source>
</evidence>
<feature type="transmembrane region" description="Helical" evidence="6">
    <location>
        <begin position="231"/>
        <end position="252"/>
    </location>
</feature>
<dbReference type="EMBL" id="LCWF01000222">
    <property type="protein sequence ID" value="KKY14574.1"/>
    <property type="molecule type" value="Genomic_DNA"/>
</dbReference>
<evidence type="ECO:0000256" key="6">
    <source>
        <dbReference type="SAM" id="Phobius"/>
    </source>
</evidence>
<feature type="transmembrane region" description="Helical" evidence="6">
    <location>
        <begin position="146"/>
        <end position="168"/>
    </location>
</feature>
<comment type="caution">
    <text evidence="8">The sequence shown here is derived from an EMBL/GenBank/DDBJ whole genome shotgun (WGS) entry which is preliminary data.</text>
</comment>
<gene>
    <name evidence="8" type="ORF">UCRPC4_g06703</name>
</gene>
<evidence type="ECO:0000313" key="9">
    <source>
        <dbReference type="Proteomes" id="UP000053317"/>
    </source>
</evidence>
<dbReference type="OrthoDB" id="3897607at2759"/>
<keyword evidence="4 6" id="KW-0472">Membrane</keyword>
<dbReference type="PANTHER" id="PTHR33048">
    <property type="entry name" value="PTH11-LIKE INTEGRAL MEMBRANE PROTEIN (AFU_ORTHOLOGUE AFUA_5G11245)"/>
    <property type="match status" value="1"/>
</dbReference>
<feature type="transmembrane region" description="Helical" evidence="6">
    <location>
        <begin position="20"/>
        <end position="40"/>
    </location>
</feature>
<feature type="transmembrane region" description="Helical" evidence="6">
    <location>
        <begin position="272"/>
        <end position="294"/>
    </location>
</feature>
<evidence type="ECO:0000313" key="8">
    <source>
        <dbReference type="EMBL" id="KKY14574.1"/>
    </source>
</evidence>
<comment type="subcellular location">
    <subcellularLocation>
        <location evidence="1">Membrane</location>
        <topology evidence="1">Multi-pass membrane protein</topology>
    </subcellularLocation>
</comment>
<dbReference type="Pfam" id="PF20684">
    <property type="entry name" value="Fung_rhodopsin"/>
    <property type="match status" value="1"/>
</dbReference>
<feature type="domain" description="Rhodopsin" evidence="7">
    <location>
        <begin position="36"/>
        <end position="295"/>
    </location>
</feature>
<feature type="transmembrane region" description="Helical" evidence="6">
    <location>
        <begin position="112"/>
        <end position="134"/>
    </location>
</feature>
<comment type="similarity">
    <text evidence="5">Belongs to the SAT4 family.</text>
</comment>
<proteinExistence type="inferred from homology"/>
<feature type="transmembrane region" description="Helical" evidence="6">
    <location>
        <begin position="196"/>
        <end position="219"/>
    </location>
</feature>